<dbReference type="Proteomes" id="UP001219525">
    <property type="component" value="Unassembled WGS sequence"/>
</dbReference>
<evidence type="ECO:0000313" key="2">
    <source>
        <dbReference type="EMBL" id="KAJ7206120.1"/>
    </source>
</evidence>
<evidence type="ECO:0000256" key="1">
    <source>
        <dbReference type="SAM" id="MobiDB-lite"/>
    </source>
</evidence>
<dbReference type="AlphaFoldDB" id="A0AAD6VCQ0"/>
<reference evidence="2" key="1">
    <citation type="submission" date="2023-03" db="EMBL/GenBank/DDBJ databases">
        <title>Massive genome expansion in bonnet fungi (Mycena s.s.) driven by repeated elements and novel gene families across ecological guilds.</title>
        <authorList>
            <consortium name="Lawrence Berkeley National Laboratory"/>
            <person name="Harder C.B."/>
            <person name="Miyauchi S."/>
            <person name="Viragh M."/>
            <person name="Kuo A."/>
            <person name="Thoen E."/>
            <person name="Andreopoulos B."/>
            <person name="Lu D."/>
            <person name="Skrede I."/>
            <person name="Drula E."/>
            <person name="Henrissat B."/>
            <person name="Morin E."/>
            <person name="Kohler A."/>
            <person name="Barry K."/>
            <person name="LaButti K."/>
            <person name="Morin E."/>
            <person name="Salamov A."/>
            <person name="Lipzen A."/>
            <person name="Mereny Z."/>
            <person name="Hegedus B."/>
            <person name="Baldrian P."/>
            <person name="Stursova M."/>
            <person name="Weitz H."/>
            <person name="Taylor A."/>
            <person name="Grigoriev I.V."/>
            <person name="Nagy L.G."/>
            <person name="Martin F."/>
            <person name="Kauserud H."/>
        </authorList>
    </citation>
    <scope>NUCLEOTIDE SEQUENCE</scope>
    <source>
        <strain evidence="2">9144</strain>
    </source>
</reference>
<feature type="compositionally biased region" description="Low complexity" evidence="1">
    <location>
        <begin position="339"/>
        <end position="355"/>
    </location>
</feature>
<protein>
    <submittedName>
        <fullName evidence="2">Uncharacterized protein</fullName>
    </submittedName>
</protein>
<sequence length="355" mass="37405">MYSVRRMYSVRCGTCMHAQWRGSRVRCAVCAAAGSSAAHTPQAHAAAPACMRRGERRVGKCTPSGACDVLGWACMRGGRRGMRRTQRRVATQHMPHRATRGTYAARAWHCAAYMRTPRQRLHMCAAAHRRHAHVRCAARAAAGSRAAQAPSCVLATCGGEYPYGTRRGARIRAAGRTRMACGGASGGLGSACVAGRAGVGACVRARRSVAGRAGVGACMRARRSYGVRRRHTVCGGACGARLRRGTAGSNAAHAPPSAYIVTRKMYGAHRGACMRAAGHTHTACGEASGGLRSVGMLMHGMHSCAAAGRRRTVCGRRGRDSWVYARVHGNPRGAAGAERQGQSSRGRARAAQAGM</sequence>
<evidence type="ECO:0000313" key="3">
    <source>
        <dbReference type="Proteomes" id="UP001219525"/>
    </source>
</evidence>
<gene>
    <name evidence="2" type="ORF">GGX14DRAFT_397383</name>
</gene>
<keyword evidence="3" id="KW-1185">Reference proteome</keyword>
<proteinExistence type="predicted"/>
<dbReference type="EMBL" id="JARJCW010000041">
    <property type="protein sequence ID" value="KAJ7206120.1"/>
    <property type="molecule type" value="Genomic_DNA"/>
</dbReference>
<comment type="caution">
    <text evidence="2">The sequence shown here is derived from an EMBL/GenBank/DDBJ whole genome shotgun (WGS) entry which is preliminary data.</text>
</comment>
<name>A0AAD6VCQ0_9AGAR</name>
<organism evidence="2 3">
    <name type="scientific">Mycena pura</name>
    <dbReference type="NCBI Taxonomy" id="153505"/>
    <lineage>
        <taxon>Eukaryota</taxon>
        <taxon>Fungi</taxon>
        <taxon>Dikarya</taxon>
        <taxon>Basidiomycota</taxon>
        <taxon>Agaricomycotina</taxon>
        <taxon>Agaricomycetes</taxon>
        <taxon>Agaricomycetidae</taxon>
        <taxon>Agaricales</taxon>
        <taxon>Marasmiineae</taxon>
        <taxon>Mycenaceae</taxon>
        <taxon>Mycena</taxon>
    </lineage>
</organism>
<feature type="region of interest" description="Disordered" evidence="1">
    <location>
        <begin position="331"/>
        <end position="355"/>
    </location>
</feature>
<accession>A0AAD6VCQ0</accession>